<dbReference type="OMA" id="LSLTHQM"/>
<dbReference type="Proteomes" id="UP000323274">
    <property type="component" value="Unassembled WGS sequence"/>
</dbReference>
<sequence length="167" mass="19065">MKINLILTPEQEPATLLAMQAQHPDNFFYLGKESQLAGTNVLLLDAPDLVAKFQRPMSFDSRIVKSPIVGDVVHQIAFQSKEHNDELIKQLVPNHAILAQNSNGKADFMLWTFWPDHDALADFLASELFAQMKHLMKNPYTTSYSRVTSESQLSLTQQMRDFDDKTW</sequence>
<comment type="caution">
    <text evidence="1">The sequence shown here is derived from an EMBL/GenBank/DDBJ whole genome shotgun (WGS) entry which is preliminary data.</text>
</comment>
<reference evidence="1 2" key="1">
    <citation type="submission" date="2019-04" db="EMBL/GenBank/DDBJ databases">
        <title>A pseudo-fructophilic Leuconostoc citreum strain F192-5 isolated from peel of satsuma mandarin: the first report for isolation and characterization of strain-dependent fructophilic-like characteristics.</title>
        <authorList>
            <person name="Maeno S."/>
            <person name="Tanizawa Y."/>
            <person name="Kajikawa A."/>
            <person name="Kanesaki Y."/>
            <person name="Kubota E."/>
            <person name="Arita M."/>
            <person name="Leon D."/>
            <person name="Endo A."/>
        </authorList>
    </citation>
    <scope>NUCLEOTIDE SEQUENCE [LARGE SCALE GENOMIC DNA]</scope>
    <source>
        <strain evidence="1 2">F192-5</strain>
    </source>
</reference>
<protein>
    <submittedName>
        <fullName evidence="1">Uncharacterized protein</fullName>
    </submittedName>
</protein>
<name>A0A5A5U446_LEUCI</name>
<organism evidence="1 2">
    <name type="scientific">Leuconostoc citreum</name>
    <dbReference type="NCBI Taxonomy" id="33964"/>
    <lineage>
        <taxon>Bacteria</taxon>
        <taxon>Bacillati</taxon>
        <taxon>Bacillota</taxon>
        <taxon>Bacilli</taxon>
        <taxon>Lactobacillales</taxon>
        <taxon>Lactobacillaceae</taxon>
        <taxon>Leuconostoc</taxon>
    </lineage>
</organism>
<proteinExistence type="predicted"/>
<accession>A0A5A5U446</accession>
<dbReference type="RefSeq" id="WP_004901210.1">
    <property type="nucleotide sequence ID" value="NZ_BJJW01000016.1"/>
</dbReference>
<dbReference type="EMBL" id="BJJW01000016">
    <property type="protein sequence ID" value="GDZ84623.1"/>
    <property type="molecule type" value="Genomic_DNA"/>
</dbReference>
<evidence type="ECO:0000313" key="1">
    <source>
        <dbReference type="EMBL" id="GDZ84623.1"/>
    </source>
</evidence>
<gene>
    <name evidence="1" type="ORF">LCIT_18650</name>
</gene>
<dbReference type="AlphaFoldDB" id="A0A5A5U446"/>
<evidence type="ECO:0000313" key="2">
    <source>
        <dbReference type="Proteomes" id="UP000323274"/>
    </source>
</evidence>